<organism evidence="2 3">
    <name type="scientific">Dipteronia sinensis</name>
    <dbReference type="NCBI Taxonomy" id="43782"/>
    <lineage>
        <taxon>Eukaryota</taxon>
        <taxon>Viridiplantae</taxon>
        <taxon>Streptophyta</taxon>
        <taxon>Embryophyta</taxon>
        <taxon>Tracheophyta</taxon>
        <taxon>Spermatophyta</taxon>
        <taxon>Magnoliopsida</taxon>
        <taxon>eudicotyledons</taxon>
        <taxon>Gunneridae</taxon>
        <taxon>Pentapetalae</taxon>
        <taxon>rosids</taxon>
        <taxon>malvids</taxon>
        <taxon>Sapindales</taxon>
        <taxon>Sapindaceae</taxon>
        <taxon>Hippocastanoideae</taxon>
        <taxon>Acereae</taxon>
        <taxon>Dipteronia</taxon>
    </lineage>
</organism>
<dbReference type="AlphaFoldDB" id="A0AAE0EFZ5"/>
<dbReference type="PANTHER" id="PTHR33116">
    <property type="entry name" value="REVERSE TRANSCRIPTASE ZINC-BINDING DOMAIN-CONTAINING PROTEIN-RELATED-RELATED"/>
    <property type="match status" value="1"/>
</dbReference>
<accession>A0AAE0EFZ5</accession>
<gene>
    <name evidence="2" type="ORF">Dsin_004902</name>
</gene>
<sequence>MSKAYDGVEWNFLAGMMSKLGFSSGWIDCNMRCVLSVSFSFLINGEVCGSLQPSLGLRQGDPLSLYLFFIYAEGLSCLFHIVENIGDISGFRCSRRGPKISHLFFPDDSMIFTKASERDCRTIKHILEVYSRASGQVVNFNKSALCVSKSVSRQRVRICASTIGVQLVGCHERHLGLPSFVSKNKSEVFKSIKDRVWNRLYG</sequence>
<dbReference type="Proteomes" id="UP001281410">
    <property type="component" value="Unassembled WGS sequence"/>
</dbReference>
<feature type="domain" description="Reverse transcriptase" evidence="1">
    <location>
        <begin position="2"/>
        <end position="148"/>
    </location>
</feature>
<protein>
    <recommendedName>
        <fullName evidence="1">Reverse transcriptase domain-containing protein</fullName>
    </recommendedName>
</protein>
<dbReference type="Pfam" id="PF00078">
    <property type="entry name" value="RVT_1"/>
    <property type="match status" value="1"/>
</dbReference>
<comment type="caution">
    <text evidence="2">The sequence shown here is derived from an EMBL/GenBank/DDBJ whole genome shotgun (WGS) entry which is preliminary data.</text>
</comment>
<reference evidence="2" key="1">
    <citation type="journal article" date="2023" name="Plant J.">
        <title>Genome sequences and population genomics provide insights into the demographic history, inbreeding, and mutation load of two 'living fossil' tree species of Dipteronia.</title>
        <authorList>
            <person name="Feng Y."/>
            <person name="Comes H.P."/>
            <person name="Chen J."/>
            <person name="Zhu S."/>
            <person name="Lu R."/>
            <person name="Zhang X."/>
            <person name="Li P."/>
            <person name="Qiu J."/>
            <person name="Olsen K.M."/>
            <person name="Qiu Y."/>
        </authorList>
    </citation>
    <scope>NUCLEOTIDE SEQUENCE</scope>
    <source>
        <strain evidence="2">NBL</strain>
    </source>
</reference>
<dbReference type="EMBL" id="JANJYJ010000002">
    <property type="protein sequence ID" value="KAK3225040.1"/>
    <property type="molecule type" value="Genomic_DNA"/>
</dbReference>
<evidence type="ECO:0000313" key="2">
    <source>
        <dbReference type="EMBL" id="KAK3225040.1"/>
    </source>
</evidence>
<dbReference type="InterPro" id="IPR000477">
    <property type="entry name" value="RT_dom"/>
</dbReference>
<proteinExistence type="predicted"/>
<keyword evidence="3" id="KW-1185">Reference proteome</keyword>
<name>A0AAE0EFZ5_9ROSI</name>
<evidence type="ECO:0000259" key="1">
    <source>
        <dbReference type="Pfam" id="PF00078"/>
    </source>
</evidence>
<evidence type="ECO:0000313" key="3">
    <source>
        <dbReference type="Proteomes" id="UP001281410"/>
    </source>
</evidence>
<dbReference type="PANTHER" id="PTHR33116:SF86">
    <property type="entry name" value="REVERSE TRANSCRIPTASE DOMAIN-CONTAINING PROTEIN"/>
    <property type="match status" value="1"/>
</dbReference>